<dbReference type="AlphaFoldDB" id="A0A8U0W8B7"/>
<feature type="compositionally biased region" description="Basic and acidic residues" evidence="1">
    <location>
        <begin position="65"/>
        <end position="87"/>
    </location>
</feature>
<dbReference type="KEGG" id="gfs:119632500"/>
<evidence type="ECO:0000313" key="3">
    <source>
        <dbReference type="RefSeq" id="XP_037881360.1"/>
    </source>
</evidence>
<keyword evidence="2" id="KW-1185">Reference proteome</keyword>
<name>A0A8U0W8B7_9MUSC</name>
<organism evidence="2 3">
    <name type="scientific">Glossina fuscipes</name>
    <dbReference type="NCBI Taxonomy" id="7396"/>
    <lineage>
        <taxon>Eukaryota</taxon>
        <taxon>Metazoa</taxon>
        <taxon>Ecdysozoa</taxon>
        <taxon>Arthropoda</taxon>
        <taxon>Hexapoda</taxon>
        <taxon>Insecta</taxon>
        <taxon>Pterygota</taxon>
        <taxon>Neoptera</taxon>
        <taxon>Endopterygota</taxon>
        <taxon>Diptera</taxon>
        <taxon>Brachycera</taxon>
        <taxon>Muscomorpha</taxon>
        <taxon>Hippoboscoidea</taxon>
        <taxon>Glossinidae</taxon>
        <taxon>Glossina</taxon>
    </lineage>
</organism>
<dbReference type="RefSeq" id="XP_037881360.1">
    <property type="nucleotide sequence ID" value="XM_038025432.1"/>
</dbReference>
<dbReference type="Proteomes" id="UP000092443">
    <property type="component" value="Unplaced"/>
</dbReference>
<sequence>MKYWRTAVEDIVPDFLPEKYVSDKQVFKMLEEDEMMEELEPELDSLEITDITDQIVNKLTNDDMEVPREKDRISHEKQAEDNEKCLT</sequence>
<proteinExistence type="predicted"/>
<dbReference type="GeneID" id="119632500"/>
<evidence type="ECO:0000256" key="1">
    <source>
        <dbReference type="SAM" id="MobiDB-lite"/>
    </source>
</evidence>
<feature type="region of interest" description="Disordered" evidence="1">
    <location>
        <begin position="62"/>
        <end position="87"/>
    </location>
</feature>
<gene>
    <name evidence="3" type="primary">LOC119632500</name>
</gene>
<protein>
    <submittedName>
        <fullName evidence="3">Uncharacterized protein LOC119632500</fullName>
    </submittedName>
</protein>
<reference evidence="3" key="1">
    <citation type="submission" date="2025-08" db="UniProtKB">
        <authorList>
            <consortium name="RefSeq"/>
        </authorList>
    </citation>
    <scope>IDENTIFICATION</scope>
    <source>
        <tissue evidence="3">Whole body pupa</tissue>
    </source>
</reference>
<accession>A0A8U0W8B7</accession>
<evidence type="ECO:0000313" key="2">
    <source>
        <dbReference type="Proteomes" id="UP000092443"/>
    </source>
</evidence>